<keyword evidence="2" id="KW-0614">Plasmid</keyword>
<sequence>MAAFGLLLGGVTVDAQTVPAETGSSIGPTAAQAALDLHNRARRDVGTAPLAWSAELADFAQKWADHLAKDQGCRMEHRPRSGPWGSKYGENIFWGSAASFSPKDAANSWYGEIKDFKPGILTGDNWYKTGHYTQMVWKNTTHVGMGQAVCPNGAIIIVGNYNPPGNYMGQSPY</sequence>
<evidence type="ECO:0000313" key="3">
    <source>
        <dbReference type="Proteomes" id="UP000199729"/>
    </source>
</evidence>
<organism evidence="2 3">
    <name type="scientific">Vitreoscilla filiformis</name>
    <dbReference type="NCBI Taxonomy" id="63"/>
    <lineage>
        <taxon>Bacteria</taxon>
        <taxon>Pseudomonadati</taxon>
        <taxon>Pseudomonadota</taxon>
        <taxon>Betaproteobacteria</taxon>
        <taxon>Neisseriales</taxon>
        <taxon>Neisseriaceae</taxon>
        <taxon>Vitreoscilla</taxon>
    </lineage>
</organism>
<dbReference type="InterPro" id="IPR002413">
    <property type="entry name" value="V5_allergen-like"/>
</dbReference>
<feature type="domain" description="SCP" evidence="1">
    <location>
        <begin position="29"/>
        <end position="169"/>
    </location>
</feature>
<dbReference type="Gene3D" id="3.40.33.10">
    <property type="entry name" value="CAP"/>
    <property type="match status" value="1"/>
</dbReference>
<dbReference type="PANTHER" id="PTHR10334">
    <property type="entry name" value="CYSTEINE-RICH SECRETORY PROTEIN-RELATED"/>
    <property type="match status" value="1"/>
</dbReference>
<gene>
    <name evidence="2" type="ORF">VITFI_CDS3296</name>
</gene>
<reference evidence="2 3" key="1">
    <citation type="submission" date="2017-07" db="EMBL/GenBank/DDBJ databases">
        <title>Complete Genome Sequence of the cosmetic ferment Vitreoscilla filiformis (ATCC15551).</title>
        <authorList>
            <person name="Contreras S."/>
            <person name="Sagory-Zalkind P."/>
            <person name="Blanquart H."/>
            <person name="Iltis A."/>
            <person name="Morand S.C."/>
        </authorList>
    </citation>
    <scope>NUCLEOTIDE SEQUENCE [LARGE SCALE GENOMIC DNA]</scope>
    <source>
        <strain evidence="2 3">ATCC 15551</strain>
        <plasmid evidence="3">Plasmid pvf1</plasmid>
    </source>
</reference>
<dbReference type="SUPFAM" id="SSF55797">
    <property type="entry name" value="PR-1-like"/>
    <property type="match status" value="1"/>
</dbReference>
<dbReference type="GO" id="GO:0005576">
    <property type="term" value="C:extracellular region"/>
    <property type="evidence" value="ECO:0007669"/>
    <property type="project" value="InterPro"/>
</dbReference>
<geneLocation type="plasmid" evidence="3">
    <name>pvf1</name>
</geneLocation>
<dbReference type="InterPro" id="IPR001283">
    <property type="entry name" value="CRISP-related"/>
</dbReference>
<dbReference type="FunFam" id="3.40.33.10:FF:000010">
    <property type="entry name" value="Predicted protein"/>
    <property type="match status" value="1"/>
</dbReference>
<dbReference type="Pfam" id="PF00188">
    <property type="entry name" value="CAP"/>
    <property type="match status" value="1"/>
</dbReference>
<protein>
    <recommendedName>
        <fullName evidence="1">SCP domain-containing protein</fullName>
    </recommendedName>
</protein>
<dbReference type="SMART" id="SM00198">
    <property type="entry name" value="SCP"/>
    <property type="match status" value="1"/>
</dbReference>
<accession>A0A221KJM6</accession>
<evidence type="ECO:0000259" key="1">
    <source>
        <dbReference type="SMART" id="SM00198"/>
    </source>
</evidence>
<evidence type="ECO:0000313" key="2">
    <source>
        <dbReference type="EMBL" id="ASM79073.1"/>
    </source>
</evidence>
<dbReference type="PRINTS" id="PR00838">
    <property type="entry name" value="V5ALLERGEN"/>
</dbReference>
<dbReference type="PRINTS" id="PR00837">
    <property type="entry name" value="V5TPXLIKE"/>
</dbReference>
<dbReference type="InterPro" id="IPR018244">
    <property type="entry name" value="Allrgn_V5/Tpx1_CS"/>
</dbReference>
<dbReference type="AlphaFoldDB" id="A0A221KJM6"/>
<dbReference type="EMBL" id="CP022424">
    <property type="protein sequence ID" value="ASM79073.1"/>
    <property type="molecule type" value="Genomic_DNA"/>
</dbReference>
<dbReference type="Proteomes" id="UP000199729">
    <property type="component" value="Plasmid pVF1"/>
</dbReference>
<dbReference type="PROSITE" id="PS01009">
    <property type="entry name" value="CRISP_1"/>
    <property type="match status" value="1"/>
</dbReference>
<dbReference type="InterPro" id="IPR035940">
    <property type="entry name" value="CAP_sf"/>
</dbReference>
<name>A0A221KJM6_VITFI</name>
<keyword evidence="3" id="KW-1185">Reference proteome</keyword>
<dbReference type="InterPro" id="IPR014044">
    <property type="entry name" value="CAP_dom"/>
</dbReference>
<dbReference type="KEGG" id="vff:VITFI_CDS3296"/>
<proteinExistence type="predicted"/>